<dbReference type="SUPFAM" id="SSF69318">
    <property type="entry name" value="Integrin alpha N-terminal domain"/>
    <property type="match status" value="1"/>
</dbReference>
<name>A0ABV9FIZ4_9BACL</name>
<gene>
    <name evidence="3" type="ORF">ACFO3S_25445</name>
</gene>
<dbReference type="PANTHER" id="PTHR46580:SF2">
    <property type="entry name" value="MAM DOMAIN-CONTAINING PROTEIN"/>
    <property type="match status" value="1"/>
</dbReference>
<protein>
    <submittedName>
        <fullName evidence="3">FG-GAP-like repeat-containing protein</fullName>
    </submittedName>
</protein>
<keyword evidence="1 2" id="KW-0732">Signal</keyword>
<dbReference type="Gene3D" id="3.20.20.80">
    <property type="entry name" value="Glycosidases"/>
    <property type="match status" value="1"/>
</dbReference>
<proteinExistence type="predicted"/>
<comment type="caution">
    <text evidence="3">The sequence shown here is derived from an EMBL/GenBank/DDBJ whole genome shotgun (WGS) entry which is preliminary data.</text>
</comment>
<organism evidence="3 4">
    <name type="scientific">Cohnella hongkongensis</name>
    <dbReference type="NCBI Taxonomy" id="178337"/>
    <lineage>
        <taxon>Bacteria</taxon>
        <taxon>Bacillati</taxon>
        <taxon>Bacillota</taxon>
        <taxon>Bacilli</taxon>
        <taxon>Bacillales</taxon>
        <taxon>Paenibacillaceae</taxon>
        <taxon>Cohnella</taxon>
    </lineage>
</organism>
<accession>A0ABV9FIZ4</accession>
<evidence type="ECO:0000313" key="4">
    <source>
        <dbReference type="Proteomes" id="UP001596028"/>
    </source>
</evidence>
<feature type="signal peptide" evidence="2">
    <location>
        <begin position="1"/>
        <end position="24"/>
    </location>
</feature>
<dbReference type="PANTHER" id="PTHR46580">
    <property type="entry name" value="SENSOR KINASE-RELATED"/>
    <property type="match status" value="1"/>
</dbReference>
<dbReference type="RefSeq" id="WP_378101872.1">
    <property type="nucleotide sequence ID" value="NZ_JBHSEP010000028.1"/>
</dbReference>
<evidence type="ECO:0000256" key="1">
    <source>
        <dbReference type="ARBA" id="ARBA00022729"/>
    </source>
</evidence>
<sequence>MLTFKRVSAVIVSLAVTMGSGAAAASASEPYKPSIGIWYSTWYANQGHYFWSDSFGANSAAQFLADVDGDGLDDAVVFQADGTWKVAKSDGTRFGPESVWVAGHGVGSTRQFVADVTGDGKADSVIFYPGDGSWYISPSTGNGFGAYYQLAAGFGTGADDAFIADADGDGKADAIVYDKTTHTWKVALSTGSAFGAGSPWLAGFGANASRMMADVDGDGKADAVSMYDADGSWWVATSNGSGFNAYSLWISGYGSGSSRQMLADKNNDGKADAITFYTNGPTGGDWQARVSDGSSFVAETYPYSGEWKYKHGAGSTWQGMGRVFGSAYPGAAPVAFDGSTGKWKAIPSDNDYLKPNTWNTWESGLNAESREINYRPRTAGVYGMYDSGDPAVIDEHIQMLANAKIDFIIFDMTNSIDADNKYIINRAVAVMERLAAWNANPSNRKVKYAFAVGFIQFNHDPQSFENEAQVVLEQYVNHGTYGGSDNYYYENGKPLLVSFSSYEDRIAIENWTGDQTYQNQFTIKYAQGRVPEFGNPPVEESGLYYGWVAADGAVPHPDAMLVNPGHNPNIGVPVLSRALDGVNGGFYERSWDRVIAQKPKTVLIGSFNEFAEENAIQPADTSRLVAPSEKWYNRSGQLDPDFYWDMTVRKINELLGLPTRAFAVSGQLEPGALVTASATVTPINGIHTNGPEVVVFQLMDGSEPVSLVAVQQELTASATFTAHFNVARTAGHSVKVYVLNAFNSSPSDDETSLADVLVLQ</sequence>
<evidence type="ECO:0000313" key="3">
    <source>
        <dbReference type="EMBL" id="MFC4601607.1"/>
    </source>
</evidence>
<keyword evidence="4" id="KW-1185">Reference proteome</keyword>
<evidence type="ECO:0000256" key="2">
    <source>
        <dbReference type="SAM" id="SignalP"/>
    </source>
</evidence>
<dbReference type="InterPro" id="IPR013517">
    <property type="entry name" value="FG-GAP"/>
</dbReference>
<dbReference type="Pfam" id="PF13517">
    <property type="entry name" value="FG-GAP_3"/>
    <property type="match status" value="2"/>
</dbReference>
<feature type="chain" id="PRO_5045456419" evidence="2">
    <location>
        <begin position="25"/>
        <end position="760"/>
    </location>
</feature>
<dbReference type="EMBL" id="JBHSEP010000028">
    <property type="protein sequence ID" value="MFC4601607.1"/>
    <property type="molecule type" value="Genomic_DNA"/>
</dbReference>
<reference evidence="4" key="1">
    <citation type="journal article" date="2019" name="Int. J. Syst. Evol. Microbiol.">
        <title>The Global Catalogue of Microorganisms (GCM) 10K type strain sequencing project: providing services to taxonomists for standard genome sequencing and annotation.</title>
        <authorList>
            <consortium name="The Broad Institute Genomics Platform"/>
            <consortium name="The Broad Institute Genome Sequencing Center for Infectious Disease"/>
            <person name="Wu L."/>
            <person name="Ma J."/>
        </authorList>
    </citation>
    <scope>NUCLEOTIDE SEQUENCE [LARGE SCALE GENOMIC DNA]</scope>
    <source>
        <strain evidence="4">CCUG 49571</strain>
    </source>
</reference>
<dbReference type="Proteomes" id="UP001596028">
    <property type="component" value="Unassembled WGS sequence"/>
</dbReference>
<dbReference type="InterPro" id="IPR028994">
    <property type="entry name" value="Integrin_alpha_N"/>
</dbReference>